<protein>
    <submittedName>
        <fullName evidence="1">Uncharacterized protein</fullName>
    </submittedName>
</protein>
<dbReference type="EMBL" id="CAACVG010008069">
    <property type="protein sequence ID" value="VEN48323.1"/>
    <property type="molecule type" value="Genomic_DNA"/>
</dbReference>
<reference evidence="1 2" key="1">
    <citation type="submission" date="2019-01" db="EMBL/GenBank/DDBJ databases">
        <authorList>
            <person name="Sayadi A."/>
        </authorList>
    </citation>
    <scope>NUCLEOTIDE SEQUENCE [LARGE SCALE GENOMIC DNA]</scope>
</reference>
<accession>A0A653CKL5</accession>
<keyword evidence="2" id="KW-1185">Reference proteome</keyword>
<proteinExistence type="predicted"/>
<dbReference type="Proteomes" id="UP000410492">
    <property type="component" value="Unassembled WGS sequence"/>
</dbReference>
<organism evidence="1 2">
    <name type="scientific">Callosobruchus maculatus</name>
    <name type="common">Southern cowpea weevil</name>
    <name type="synonym">Pulse bruchid</name>
    <dbReference type="NCBI Taxonomy" id="64391"/>
    <lineage>
        <taxon>Eukaryota</taxon>
        <taxon>Metazoa</taxon>
        <taxon>Ecdysozoa</taxon>
        <taxon>Arthropoda</taxon>
        <taxon>Hexapoda</taxon>
        <taxon>Insecta</taxon>
        <taxon>Pterygota</taxon>
        <taxon>Neoptera</taxon>
        <taxon>Endopterygota</taxon>
        <taxon>Coleoptera</taxon>
        <taxon>Polyphaga</taxon>
        <taxon>Cucujiformia</taxon>
        <taxon>Chrysomeloidea</taxon>
        <taxon>Chrysomelidae</taxon>
        <taxon>Bruchinae</taxon>
        <taxon>Bruchini</taxon>
        <taxon>Callosobruchus</taxon>
    </lineage>
</organism>
<dbReference type="AlphaFoldDB" id="A0A653CKL5"/>
<name>A0A653CKL5_CALMS</name>
<evidence type="ECO:0000313" key="2">
    <source>
        <dbReference type="Proteomes" id="UP000410492"/>
    </source>
</evidence>
<sequence>MEQLCGLYLCDYKVSMMNKKLQNLITFGYQRLYIALLSETEYLDFSYKYELLDVPFLLYADDI</sequence>
<feature type="non-terminal residue" evidence="1">
    <location>
        <position position="63"/>
    </location>
</feature>
<gene>
    <name evidence="1" type="ORF">CALMAC_LOCUS9817</name>
</gene>
<evidence type="ECO:0000313" key="1">
    <source>
        <dbReference type="EMBL" id="VEN48323.1"/>
    </source>
</evidence>